<keyword evidence="1" id="KW-0238">DNA-binding</keyword>
<reference evidence="3 4" key="1">
    <citation type="submission" date="2020-08" db="EMBL/GenBank/DDBJ databases">
        <title>Genomic Encyclopedia of Type Strains, Phase IV (KMG-IV): sequencing the most valuable type-strain genomes for metagenomic binning, comparative biology and taxonomic classification.</title>
        <authorList>
            <person name="Goeker M."/>
        </authorList>
    </citation>
    <scope>NUCLEOTIDE SEQUENCE [LARGE SCALE GENOMIC DNA]</scope>
    <source>
        <strain evidence="3 4">DSM 5391</strain>
    </source>
</reference>
<evidence type="ECO:0000313" key="4">
    <source>
        <dbReference type="Proteomes" id="UP000531594"/>
    </source>
</evidence>
<keyword evidence="4" id="KW-1185">Reference proteome</keyword>
<dbReference type="EMBL" id="JACHGK010000009">
    <property type="protein sequence ID" value="MBB6446106.1"/>
    <property type="molecule type" value="Genomic_DNA"/>
</dbReference>
<feature type="domain" description="HTH cro/C1-type" evidence="2">
    <location>
        <begin position="7"/>
        <end position="62"/>
    </location>
</feature>
<accession>A0A7X0HV32</accession>
<dbReference type="GO" id="GO:0003677">
    <property type="term" value="F:DNA binding"/>
    <property type="evidence" value="ECO:0007669"/>
    <property type="project" value="UniProtKB-KW"/>
</dbReference>
<sequence length="75" mass="8687">MKLYNRVREFRIGHGLSQKDLAQAIDVNLRTISQIESGRHINPSLNLALKMARLFNVPVEELFRLDDYAGKVDKY</sequence>
<proteinExistence type="predicted"/>
<evidence type="ECO:0000256" key="1">
    <source>
        <dbReference type="ARBA" id="ARBA00023125"/>
    </source>
</evidence>
<dbReference type="Pfam" id="PF01381">
    <property type="entry name" value="HTH_3"/>
    <property type="match status" value="1"/>
</dbReference>
<organism evidence="3 4">
    <name type="scientific">Bacillus benzoevorans</name>
    <dbReference type="NCBI Taxonomy" id="1456"/>
    <lineage>
        <taxon>Bacteria</taxon>
        <taxon>Bacillati</taxon>
        <taxon>Bacillota</taxon>
        <taxon>Bacilli</taxon>
        <taxon>Bacillales</taxon>
        <taxon>Bacillaceae</taxon>
        <taxon>Bacillus</taxon>
    </lineage>
</organism>
<dbReference type="PROSITE" id="PS50943">
    <property type="entry name" value="HTH_CROC1"/>
    <property type="match status" value="1"/>
</dbReference>
<evidence type="ECO:0000259" key="2">
    <source>
        <dbReference type="PROSITE" id="PS50943"/>
    </source>
</evidence>
<dbReference type="SMART" id="SM00530">
    <property type="entry name" value="HTH_XRE"/>
    <property type="match status" value="1"/>
</dbReference>
<dbReference type="InterPro" id="IPR010982">
    <property type="entry name" value="Lambda_DNA-bd_dom_sf"/>
</dbReference>
<dbReference type="AlphaFoldDB" id="A0A7X0HV32"/>
<dbReference type="RefSeq" id="WP_184526805.1">
    <property type="nucleotide sequence ID" value="NZ_JACHGK010000009.1"/>
</dbReference>
<gene>
    <name evidence="3" type="ORF">HNR53_002756</name>
</gene>
<dbReference type="Gene3D" id="1.10.260.40">
    <property type="entry name" value="lambda repressor-like DNA-binding domains"/>
    <property type="match status" value="1"/>
</dbReference>
<name>A0A7X0HV32_9BACI</name>
<dbReference type="InterPro" id="IPR001387">
    <property type="entry name" value="Cro/C1-type_HTH"/>
</dbReference>
<dbReference type="Proteomes" id="UP000531594">
    <property type="component" value="Unassembled WGS sequence"/>
</dbReference>
<evidence type="ECO:0000313" key="3">
    <source>
        <dbReference type="EMBL" id="MBB6446106.1"/>
    </source>
</evidence>
<dbReference type="CDD" id="cd00093">
    <property type="entry name" value="HTH_XRE"/>
    <property type="match status" value="1"/>
</dbReference>
<comment type="caution">
    <text evidence="3">The sequence shown here is derived from an EMBL/GenBank/DDBJ whole genome shotgun (WGS) entry which is preliminary data.</text>
</comment>
<dbReference type="PANTHER" id="PTHR46558:SF4">
    <property type="entry name" value="DNA-BIDING PHAGE PROTEIN"/>
    <property type="match status" value="1"/>
</dbReference>
<dbReference type="PANTHER" id="PTHR46558">
    <property type="entry name" value="TRACRIPTIONAL REGULATORY PROTEIN-RELATED-RELATED"/>
    <property type="match status" value="1"/>
</dbReference>
<dbReference type="SUPFAM" id="SSF47413">
    <property type="entry name" value="lambda repressor-like DNA-binding domains"/>
    <property type="match status" value="1"/>
</dbReference>
<protein>
    <submittedName>
        <fullName evidence="3">Putative transcriptional regulator</fullName>
    </submittedName>
</protein>